<proteinExistence type="predicted"/>
<accession>A0A8J3KZG2</accession>
<gene>
    <name evidence="2" type="ORF">Cco03nite_50240</name>
</gene>
<evidence type="ECO:0008006" key="4">
    <source>
        <dbReference type="Google" id="ProtNLM"/>
    </source>
</evidence>
<evidence type="ECO:0000313" key="2">
    <source>
        <dbReference type="EMBL" id="GIG08324.1"/>
    </source>
</evidence>
<evidence type="ECO:0000313" key="3">
    <source>
        <dbReference type="Proteomes" id="UP000630887"/>
    </source>
</evidence>
<dbReference type="AlphaFoldDB" id="A0A8J3KZG2"/>
<keyword evidence="3" id="KW-1185">Reference proteome</keyword>
<name>A0A8J3KZG2_9ACTN</name>
<dbReference type="RefSeq" id="WP_239167637.1">
    <property type="nucleotide sequence ID" value="NZ_BAAALC010000046.1"/>
</dbReference>
<feature type="region of interest" description="Disordered" evidence="1">
    <location>
        <begin position="1"/>
        <end position="39"/>
    </location>
</feature>
<dbReference type="Proteomes" id="UP000630887">
    <property type="component" value="Unassembled WGS sequence"/>
</dbReference>
<dbReference type="EMBL" id="BONI01000046">
    <property type="protein sequence ID" value="GIG08324.1"/>
    <property type="molecule type" value="Genomic_DNA"/>
</dbReference>
<evidence type="ECO:0000256" key="1">
    <source>
        <dbReference type="SAM" id="MobiDB-lite"/>
    </source>
</evidence>
<protein>
    <recommendedName>
        <fullName evidence="4">NERD domain-containing protein</fullName>
    </recommendedName>
</protein>
<comment type="caution">
    <text evidence="2">The sequence shown here is derived from an EMBL/GenBank/DDBJ whole genome shotgun (WGS) entry which is preliminary data.</text>
</comment>
<organism evidence="2 3">
    <name type="scientific">Catellatospora coxensis</name>
    <dbReference type="NCBI Taxonomy" id="310354"/>
    <lineage>
        <taxon>Bacteria</taxon>
        <taxon>Bacillati</taxon>
        <taxon>Actinomycetota</taxon>
        <taxon>Actinomycetes</taxon>
        <taxon>Micromonosporales</taxon>
        <taxon>Micromonosporaceae</taxon>
        <taxon>Catellatospora</taxon>
    </lineage>
</organism>
<reference evidence="2 3" key="1">
    <citation type="submission" date="2021-01" db="EMBL/GenBank/DDBJ databases">
        <title>Whole genome shotgun sequence of Catellatospora coxensis NBRC 107359.</title>
        <authorList>
            <person name="Komaki H."/>
            <person name="Tamura T."/>
        </authorList>
    </citation>
    <scope>NUCLEOTIDE SEQUENCE [LARGE SCALE GENOMIC DNA]</scope>
    <source>
        <strain evidence="2 3">NBRC 107359</strain>
    </source>
</reference>
<feature type="compositionally biased region" description="Pro residues" evidence="1">
    <location>
        <begin position="21"/>
        <end position="35"/>
    </location>
</feature>
<sequence length="245" mass="26259">MTVYPDRAPFLRPTFGRSPSLPVPSGPDTAPPPGSPMDWARRRRADRAVRRMSAAEDRAVHRLGRDWHVIEWPHALLTTQTAQAGTAKPQQPSNAGFLAIGPGGIFSVSLAQHGRSRVLIAGDVVQISGRRPPYISQARRDAKRAAKAISAAIGQDIKVFAVLAFVGSGPISVNGLPKECIVTSYRELDKVLDSTGRRITGTTAEKLSQVARNPAIWVNQPYAAGSGYTWHPEGSTPGDKGTARG</sequence>